<proteinExistence type="inferred from homology"/>
<keyword evidence="15" id="KW-0830">Ubiquinone</keyword>
<evidence type="ECO:0000256" key="4">
    <source>
        <dbReference type="ARBA" id="ARBA00022448"/>
    </source>
</evidence>
<reference evidence="15 16" key="1">
    <citation type="submission" date="2016-03" db="EMBL/GenBank/DDBJ databases">
        <title>EvidentialGene: Evidence-directed Construction of Genes on Genomes.</title>
        <authorList>
            <person name="Gilbert D.G."/>
            <person name="Choi J.-H."/>
            <person name="Mockaitis K."/>
            <person name="Colbourne J."/>
            <person name="Pfrender M."/>
        </authorList>
    </citation>
    <scope>NUCLEOTIDE SEQUENCE [LARGE SCALE GENOMIC DNA]</scope>
    <source>
        <strain evidence="15 16">Xinb3</strain>
        <tissue evidence="15">Complete organism</tissue>
    </source>
</reference>
<evidence type="ECO:0000256" key="12">
    <source>
        <dbReference type="ARBA" id="ARBA00045908"/>
    </source>
</evidence>
<dbReference type="InterPro" id="IPR009346">
    <property type="entry name" value="GRIM-19"/>
</dbReference>
<dbReference type="PANTHER" id="PTHR12966">
    <property type="entry name" value="NADH DEHYDROGENASE UBIQUINONE 1 ALPHA SUBCOMPLEX SUBUNIT 13"/>
    <property type="match status" value="1"/>
</dbReference>
<evidence type="ECO:0000256" key="10">
    <source>
        <dbReference type="ARBA" id="ARBA00023128"/>
    </source>
</evidence>
<evidence type="ECO:0000256" key="11">
    <source>
        <dbReference type="ARBA" id="ARBA00023136"/>
    </source>
</evidence>
<dbReference type="Proteomes" id="UP000076858">
    <property type="component" value="Unassembled WGS sequence"/>
</dbReference>
<dbReference type="GO" id="GO:0045271">
    <property type="term" value="C:respiratory chain complex I"/>
    <property type="evidence" value="ECO:0007669"/>
    <property type="project" value="UniProtKB-UniRule"/>
</dbReference>
<evidence type="ECO:0000256" key="9">
    <source>
        <dbReference type="ARBA" id="ARBA00022989"/>
    </source>
</evidence>
<keyword evidence="8 14" id="KW-0249">Electron transport</keyword>
<protein>
    <recommendedName>
        <fullName evidence="3 14">NADH dehydrogenase [ubiquinone] 1 alpha subcomplex subunit 13</fullName>
    </recommendedName>
</protein>
<dbReference type="GO" id="GO:0005743">
    <property type="term" value="C:mitochondrial inner membrane"/>
    <property type="evidence" value="ECO:0007669"/>
    <property type="project" value="UniProtKB-SubCell"/>
</dbReference>
<keyword evidence="16" id="KW-1185">Reference proteome</keyword>
<evidence type="ECO:0000256" key="6">
    <source>
        <dbReference type="ARBA" id="ARBA00022692"/>
    </source>
</evidence>
<gene>
    <name evidence="15" type="ORF">APZ42_019226</name>
</gene>
<keyword evidence="5 14" id="KW-0679">Respiratory chain</keyword>
<keyword evidence="4 14" id="KW-0813">Transport</keyword>
<name>A0A0P5QCV9_9CRUS</name>
<evidence type="ECO:0000256" key="3">
    <source>
        <dbReference type="ARBA" id="ARBA00018192"/>
    </source>
</evidence>
<organism evidence="15 16">
    <name type="scientific">Daphnia magna</name>
    <dbReference type="NCBI Taxonomy" id="35525"/>
    <lineage>
        <taxon>Eukaryota</taxon>
        <taxon>Metazoa</taxon>
        <taxon>Ecdysozoa</taxon>
        <taxon>Arthropoda</taxon>
        <taxon>Crustacea</taxon>
        <taxon>Branchiopoda</taxon>
        <taxon>Diplostraca</taxon>
        <taxon>Cladocera</taxon>
        <taxon>Anomopoda</taxon>
        <taxon>Daphniidae</taxon>
        <taxon>Daphnia</taxon>
    </lineage>
</organism>
<dbReference type="Pfam" id="PF06212">
    <property type="entry name" value="GRIM-19"/>
    <property type="match status" value="1"/>
</dbReference>
<comment type="function">
    <text evidence="12">Accessory subunit of the mitochondrial membrane respiratory chain NADH dehydrogenase (Complex I), that is believed not to be involved in catalysis. Complex I functions in the transfer of electrons from NADH to the respiratory chain. The immediate electron acceptor for the enzyme is believed to be ubiquinone. Involved in the interferon/all-trans-retinoic acid (IFN/RA) induced cell death. This apoptotic activity is inhibited by interaction with viral IRF1. Prevents the transactivation of STAT3 target genes. May play a role in CARD15-mediated innate mucosal responses and serve to regulate intestinal epithelial cell responses to microbes.</text>
</comment>
<keyword evidence="9" id="KW-1133">Transmembrane helix</keyword>
<evidence type="ECO:0000256" key="2">
    <source>
        <dbReference type="ARBA" id="ARBA00007312"/>
    </source>
</evidence>
<comment type="subunit">
    <text evidence="13">Complex I is composed of 45 different subunits. Interacts with CARD15, but not with CARD4. Interacts with STAT3, but not with STAT1, STAT2 and STAT5A. Interacts with OLFM4.</text>
</comment>
<evidence type="ECO:0000256" key="14">
    <source>
        <dbReference type="RuleBase" id="RU368034"/>
    </source>
</evidence>
<dbReference type="EMBL" id="LRGB01000915">
    <property type="protein sequence ID" value="KZS15177.1"/>
    <property type="molecule type" value="Genomic_DNA"/>
</dbReference>
<comment type="similarity">
    <text evidence="2 14">Belongs to the complex I NDUFA13 subunit family.</text>
</comment>
<comment type="caution">
    <text evidence="15">The sequence shown here is derived from an EMBL/GenBank/DDBJ whole genome shotgun (WGS) entry which is preliminary data.</text>
</comment>
<keyword evidence="6" id="KW-0812">Transmembrane</keyword>
<evidence type="ECO:0000256" key="1">
    <source>
        <dbReference type="ARBA" id="ARBA00004298"/>
    </source>
</evidence>
<sequence length="151" mass="17817">MDATIKQDLPPEGGYQKIQYARNPAKTYFRGGRLLAGFILFNGCTTYYYFNHCYPKVLHEMVEKNGARLATLPLLMAERDRAYLKHCRAIRDEEEKLMANVPNWEVGKWKGEQIYKTLDRNDFNDPILCEYYVHAPYMDFWKKAHEAQIQV</sequence>
<evidence type="ECO:0000256" key="13">
    <source>
        <dbReference type="ARBA" id="ARBA00046797"/>
    </source>
</evidence>
<evidence type="ECO:0000313" key="16">
    <source>
        <dbReference type="Proteomes" id="UP000076858"/>
    </source>
</evidence>
<evidence type="ECO:0000256" key="5">
    <source>
        <dbReference type="ARBA" id="ARBA00022660"/>
    </source>
</evidence>
<dbReference type="AlphaFoldDB" id="A0A0P5QCV9"/>
<comment type="subcellular location">
    <subcellularLocation>
        <location evidence="1 14">Mitochondrion inner membrane</location>
        <topology evidence="1 14">Single-pass membrane protein</topology>
        <orientation evidence="1 14">Matrix side</orientation>
    </subcellularLocation>
</comment>
<keyword evidence="7 14" id="KW-0999">Mitochondrion inner membrane</keyword>
<comment type="function">
    <text evidence="14">Complex I functions in the transfer of electrons from NADH to the respiratory chain. Accessory subunit of the mitochondrial membrane respiratory chain NADH dehydrogenase (Complex I), that is believed not to be involved in catalysis.</text>
</comment>
<keyword evidence="11" id="KW-0472">Membrane</keyword>
<accession>A0A0P5QCV9</accession>
<keyword evidence="10 14" id="KW-0496">Mitochondrion</keyword>
<evidence type="ECO:0000256" key="8">
    <source>
        <dbReference type="ARBA" id="ARBA00022982"/>
    </source>
</evidence>
<dbReference type="STRING" id="35525.A0A0P5QCV9"/>
<dbReference type="OrthoDB" id="3308at2759"/>
<evidence type="ECO:0000256" key="7">
    <source>
        <dbReference type="ARBA" id="ARBA00022792"/>
    </source>
</evidence>
<evidence type="ECO:0000313" key="15">
    <source>
        <dbReference type="EMBL" id="KZS15177.1"/>
    </source>
</evidence>
<dbReference type="PANTHER" id="PTHR12966:SF0">
    <property type="entry name" value="NADH DEHYDROGENASE [UBIQUINONE] 1 ALPHA SUBCOMPLEX SUBUNIT 13"/>
    <property type="match status" value="1"/>
</dbReference>